<dbReference type="Proteomes" id="UP000740926">
    <property type="component" value="Unassembled WGS sequence"/>
</dbReference>
<sequence length="448" mass="46867">MASVPGITVYMRAAQDINLGAADHAPARPAAAARRVQRPAGGRQCHPAADRPHRRSALRPHRQRYRPGALRRLRPAPDQRVPDRYQPVPGDPGDRTGPARPGRRAVLLPPALAAARADGAVVGRGAGAAAGQRSAVDQPQWHAAGGEPVVQPGAGRLAGRGGHAGRAGTGADRHACQHQRPFPGYRAGVPGVAGQPADADPGRIAGGLHHPRRALRELRAPAHHPVNAAFGRYRCGADAVAVGPGLLDHGADRHRAGGAALCDRHGRAELGAHPELCVAVRDAVAGPEHRGGLCRPAGSGLHRVLRGGRLYLGLAGLAALRAAPAVLGDPADRAGGGVPVRRAAGGAHAQAARGLPGHCDLGLRGNHPHFPEQSERPDQHHQRAAGHQPHRHLQGGRIRVRAHGKPLRHPLHRAREVLLPAARADAHHHRGVRAPAEFAYRPRVGSHS</sequence>
<dbReference type="AlphaFoldDB" id="A0A9P6YP09"/>
<feature type="compositionally biased region" description="Basic and acidic residues" evidence="1">
    <location>
        <begin position="369"/>
        <end position="381"/>
    </location>
</feature>
<feature type="compositionally biased region" description="Gly residues" evidence="1">
    <location>
        <begin position="156"/>
        <end position="168"/>
    </location>
</feature>
<evidence type="ECO:0000313" key="2">
    <source>
        <dbReference type="EMBL" id="KAG1553192.1"/>
    </source>
</evidence>
<keyword evidence="3" id="KW-1185">Reference proteome</keyword>
<feature type="region of interest" description="Disordered" evidence="1">
    <location>
        <begin position="356"/>
        <end position="397"/>
    </location>
</feature>
<reference evidence="2 3" key="1">
    <citation type="journal article" date="2020" name="Microb. Genom.">
        <title>Genetic diversity of clinical and environmental Mucorales isolates obtained from an investigation of mucormycosis cases among solid organ transplant recipients.</title>
        <authorList>
            <person name="Nguyen M.H."/>
            <person name="Kaul D."/>
            <person name="Muto C."/>
            <person name="Cheng S.J."/>
            <person name="Richter R.A."/>
            <person name="Bruno V.M."/>
            <person name="Liu G."/>
            <person name="Beyhan S."/>
            <person name="Sundermann A.J."/>
            <person name="Mounaud S."/>
            <person name="Pasculle A.W."/>
            <person name="Nierman W.C."/>
            <person name="Driscoll E."/>
            <person name="Cumbie R."/>
            <person name="Clancy C.J."/>
            <person name="Dupont C.L."/>
        </authorList>
    </citation>
    <scope>NUCLEOTIDE SEQUENCE [LARGE SCALE GENOMIC DNA]</scope>
    <source>
        <strain evidence="2 3">GL24</strain>
    </source>
</reference>
<feature type="compositionally biased region" description="Basic residues" evidence="1">
    <location>
        <begin position="382"/>
        <end position="397"/>
    </location>
</feature>
<comment type="caution">
    <text evidence="2">The sequence shown here is derived from an EMBL/GenBank/DDBJ whole genome shotgun (WGS) entry which is preliminary data.</text>
</comment>
<proteinExistence type="predicted"/>
<feature type="region of interest" description="Disordered" evidence="1">
    <location>
        <begin position="24"/>
        <end position="103"/>
    </location>
</feature>
<gene>
    <name evidence="2" type="ORF">G6F50_013069</name>
</gene>
<name>A0A9P6YP09_9FUNG</name>
<protein>
    <submittedName>
        <fullName evidence="2">Uncharacterized protein</fullName>
    </submittedName>
</protein>
<feature type="compositionally biased region" description="Low complexity" evidence="1">
    <location>
        <begin position="24"/>
        <end position="43"/>
    </location>
</feature>
<organism evidence="2 3">
    <name type="scientific">Rhizopus delemar</name>
    <dbReference type="NCBI Taxonomy" id="936053"/>
    <lineage>
        <taxon>Eukaryota</taxon>
        <taxon>Fungi</taxon>
        <taxon>Fungi incertae sedis</taxon>
        <taxon>Mucoromycota</taxon>
        <taxon>Mucoromycotina</taxon>
        <taxon>Mucoromycetes</taxon>
        <taxon>Mucorales</taxon>
        <taxon>Mucorineae</taxon>
        <taxon>Rhizopodaceae</taxon>
        <taxon>Rhizopus</taxon>
    </lineage>
</organism>
<evidence type="ECO:0000313" key="3">
    <source>
        <dbReference type="Proteomes" id="UP000740926"/>
    </source>
</evidence>
<feature type="region of interest" description="Disordered" evidence="1">
    <location>
        <begin position="143"/>
        <end position="182"/>
    </location>
</feature>
<accession>A0A9P6YP09</accession>
<dbReference type="EMBL" id="JAANIU010004748">
    <property type="protein sequence ID" value="KAG1553192.1"/>
    <property type="molecule type" value="Genomic_DNA"/>
</dbReference>
<evidence type="ECO:0000256" key="1">
    <source>
        <dbReference type="SAM" id="MobiDB-lite"/>
    </source>
</evidence>
<feature type="compositionally biased region" description="Basic residues" evidence="1">
    <location>
        <begin position="52"/>
        <end position="74"/>
    </location>
</feature>